<dbReference type="InterPro" id="IPR027417">
    <property type="entry name" value="P-loop_NTPase"/>
</dbReference>
<dbReference type="InterPro" id="IPR035647">
    <property type="entry name" value="EFG_III/V"/>
</dbReference>
<evidence type="ECO:0000256" key="1">
    <source>
        <dbReference type="ARBA" id="ARBA00022741"/>
    </source>
</evidence>
<comment type="caution">
    <text evidence="6">The sequence shown here is derived from an EMBL/GenBank/DDBJ whole genome shotgun (WGS) entry which is preliminary data.</text>
</comment>
<dbReference type="PANTHER" id="PTHR43261:SF1">
    <property type="entry name" value="RIBOSOME-RELEASING FACTOR 2, MITOCHONDRIAL"/>
    <property type="match status" value="1"/>
</dbReference>
<evidence type="ECO:0000313" key="7">
    <source>
        <dbReference type="Proteomes" id="UP000541558"/>
    </source>
</evidence>
<name>A0A8H5C1E1_9AGAR</name>
<gene>
    <name evidence="6" type="ORF">D9611_002421</name>
</gene>
<evidence type="ECO:0000259" key="5">
    <source>
        <dbReference type="PROSITE" id="PS51722"/>
    </source>
</evidence>
<reference evidence="6 7" key="1">
    <citation type="journal article" date="2020" name="ISME J.">
        <title>Uncovering the hidden diversity of litter-decomposition mechanisms in mushroom-forming fungi.</title>
        <authorList>
            <person name="Floudas D."/>
            <person name="Bentzer J."/>
            <person name="Ahren D."/>
            <person name="Johansson T."/>
            <person name="Persson P."/>
            <person name="Tunlid A."/>
        </authorList>
    </citation>
    <scope>NUCLEOTIDE SEQUENCE [LARGE SCALE GENOMIC DNA]</scope>
    <source>
        <strain evidence="6 7">CBS 175.51</strain>
    </source>
</reference>
<dbReference type="PROSITE" id="PS00301">
    <property type="entry name" value="G_TR_1"/>
    <property type="match status" value="1"/>
</dbReference>
<sequence>MLRTFGIFRCLSRLPAQKRAYTTTAGHDVSKIRNMALVAHIDSGKTTLTESILYSSSYLSCSGSVDTGSTTTDFLPVERERGITVQSASIPVKWKDWTFNLIDTPGHADFGMEVESASRVIDGAVVLLDSVEGVEAQTKGVWQQLDRYDVKTRMVFFNKLDRPGASVVNSLKSLLAHRFHAKPTILTLPVASFDPQQYLRGEPGVEGLVDLVRWNVWKWEGEGEPTCHPLPTAVEDLEQFPLFPSGHPIVPHLTEARTQLIENLSMCSEELMEYLLELPSSPSAYLQIEPGRIMPHLRKATLKNEVLPIVCGSALKHVGTQILMDYVGELFPSPLDVPHDVQPPNGPVRMLAWKVTWDAKRGWMTFVRVYSGKLNKQSSLFNASRNQKEKASKLLLLYAAETEEVDELPMGSVGVVLGLKHTRTGDTLVSLGKKDDEHVALLQAALEALTRTDPSVRVDIQEGQILVHGLGALHLEIVENKLRTEWKVNFEFGQRRVSYREGLGPGEPKEDWNTWTGEVSGKPATVKVPIEVRPLEEGEVGDPAWDGNLVLSPKGKPLPSPESIPTARLGAIGNGVATALSNSPHYTLPLTKVHVRIGEIPKDLGVSIATLNTATVSVLRSRIRSAGPGSVFEPYVHVKVSVPEKSLGNVINDLTENGGELLELGGDASSNFDGSEASAFSEQGIYVPPDWVSPSGSNQGGSGSKGTMKHIIHASAPLRQMFDYSNRLRAIAEGHGTFEMAVDGFKEVSQARKLEILKEIGRA</sequence>
<dbReference type="InterPro" id="IPR009000">
    <property type="entry name" value="Transl_B-barrel_sf"/>
</dbReference>
<dbReference type="InterPro" id="IPR053905">
    <property type="entry name" value="EF-G-like_DII"/>
</dbReference>
<keyword evidence="2" id="KW-0648">Protein biosynthesis</keyword>
<dbReference type="Gene3D" id="3.30.70.870">
    <property type="entry name" value="Elongation Factor G (Translational Gtpase), domain 3"/>
    <property type="match status" value="1"/>
</dbReference>
<dbReference type="NCBIfam" id="TIGR00231">
    <property type="entry name" value="small_GTP"/>
    <property type="match status" value="1"/>
</dbReference>
<dbReference type="Pfam" id="PF22042">
    <property type="entry name" value="EF-G_D2"/>
    <property type="match status" value="1"/>
</dbReference>
<keyword evidence="4" id="KW-0342">GTP-binding</keyword>
<dbReference type="Pfam" id="PF14492">
    <property type="entry name" value="EFG_III"/>
    <property type="match status" value="1"/>
</dbReference>
<dbReference type="Gene3D" id="2.40.30.10">
    <property type="entry name" value="Translation factors"/>
    <property type="match status" value="1"/>
</dbReference>
<dbReference type="OrthoDB" id="198619at2759"/>
<feature type="domain" description="Tr-type G" evidence="5">
    <location>
        <begin position="30"/>
        <end position="335"/>
    </location>
</feature>
<dbReference type="PROSITE" id="PS51722">
    <property type="entry name" value="G_TR_2"/>
    <property type="match status" value="1"/>
</dbReference>
<dbReference type="Pfam" id="PF00009">
    <property type="entry name" value="GTP_EFTU"/>
    <property type="match status" value="1"/>
</dbReference>
<dbReference type="InterPro" id="IPR041095">
    <property type="entry name" value="EFG_II"/>
</dbReference>
<dbReference type="GO" id="GO:0003924">
    <property type="term" value="F:GTPase activity"/>
    <property type="evidence" value="ECO:0007669"/>
    <property type="project" value="InterPro"/>
</dbReference>
<dbReference type="Gene3D" id="3.30.70.240">
    <property type="match status" value="1"/>
</dbReference>
<dbReference type="GO" id="GO:0005759">
    <property type="term" value="C:mitochondrial matrix"/>
    <property type="evidence" value="ECO:0007669"/>
    <property type="project" value="UniProtKB-ARBA"/>
</dbReference>
<dbReference type="SUPFAM" id="SSF52540">
    <property type="entry name" value="P-loop containing nucleoside triphosphate hydrolases"/>
    <property type="match status" value="1"/>
</dbReference>
<dbReference type="InterPro" id="IPR005225">
    <property type="entry name" value="Small_GTP-bd"/>
</dbReference>
<dbReference type="FunFam" id="3.40.50.300:FF:000514">
    <property type="entry name" value="Ribosome-releasing factor 2, mitochondrial"/>
    <property type="match status" value="1"/>
</dbReference>
<dbReference type="SUPFAM" id="SSF50447">
    <property type="entry name" value="Translation proteins"/>
    <property type="match status" value="1"/>
</dbReference>
<dbReference type="GO" id="GO:0032543">
    <property type="term" value="P:mitochondrial translation"/>
    <property type="evidence" value="ECO:0007669"/>
    <property type="project" value="TreeGrafter"/>
</dbReference>
<dbReference type="PANTHER" id="PTHR43261">
    <property type="entry name" value="TRANSLATION ELONGATION FACTOR G-RELATED"/>
    <property type="match status" value="1"/>
</dbReference>
<dbReference type="GO" id="GO:0005525">
    <property type="term" value="F:GTP binding"/>
    <property type="evidence" value="ECO:0007669"/>
    <property type="project" value="UniProtKB-KW"/>
</dbReference>
<dbReference type="InterPro" id="IPR000795">
    <property type="entry name" value="T_Tr_GTP-bd_dom"/>
</dbReference>
<accession>A0A8H5C1E1</accession>
<keyword evidence="1" id="KW-0547">Nucleotide-binding</keyword>
<dbReference type="GO" id="GO:0032790">
    <property type="term" value="P:ribosome disassembly"/>
    <property type="evidence" value="ECO:0007669"/>
    <property type="project" value="TreeGrafter"/>
</dbReference>
<dbReference type="EMBL" id="JAACJK010000109">
    <property type="protein sequence ID" value="KAF5333330.1"/>
    <property type="molecule type" value="Genomic_DNA"/>
</dbReference>
<evidence type="ECO:0000256" key="4">
    <source>
        <dbReference type="ARBA" id="ARBA00023134"/>
    </source>
</evidence>
<dbReference type="Proteomes" id="UP000541558">
    <property type="component" value="Unassembled WGS sequence"/>
</dbReference>
<dbReference type="Pfam" id="PF00679">
    <property type="entry name" value="EFG_C"/>
    <property type="match status" value="1"/>
</dbReference>
<dbReference type="InterPro" id="IPR031157">
    <property type="entry name" value="G_TR_CS"/>
</dbReference>
<protein>
    <recommendedName>
        <fullName evidence="5">Tr-type G domain-containing protein</fullName>
    </recommendedName>
</protein>
<dbReference type="SUPFAM" id="SSF54980">
    <property type="entry name" value="EF-G C-terminal domain-like"/>
    <property type="match status" value="2"/>
</dbReference>
<evidence type="ECO:0000256" key="2">
    <source>
        <dbReference type="ARBA" id="ARBA00022917"/>
    </source>
</evidence>
<organism evidence="6 7">
    <name type="scientific">Ephemerocybe angulata</name>
    <dbReference type="NCBI Taxonomy" id="980116"/>
    <lineage>
        <taxon>Eukaryota</taxon>
        <taxon>Fungi</taxon>
        <taxon>Dikarya</taxon>
        <taxon>Basidiomycota</taxon>
        <taxon>Agaricomycotina</taxon>
        <taxon>Agaricomycetes</taxon>
        <taxon>Agaricomycetidae</taxon>
        <taxon>Agaricales</taxon>
        <taxon>Agaricineae</taxon>
        <taxon>Psathyrellaceae</taxon>
        <taxon>Ephemerocybe</taxon>
    </lineage>
</organism>
<dbReference type="InterPro" id="IPR000640">
    <property type="entry name" value="EFG_V-like"/>
</dbReference>
<evidence type="ECO:0000313" key="6">
    <source>
        <dbReference type="EMBL" id="KAF5333330.1"/>
    </source>
</evidence>
<keyword evidence="3" id="KW-0496">Mitochondrion</keyword>
<proteinExistence type="predicted"/>
<dbReference type="SMART" id="SM00838">
    <property type="entry name" value="EFG_C"/>
    <property type="match status" value="1"/>
</dbReference>
<dbReference type="AlphaFoldDB" id="A0A8H5C1E1"/>
<dbReference type="Gene3D" id="3.40.50.300">
    <property type="entry name" value="P-loop containing nucleotide triphosphate hydrolases"/>
    <property type="match status" value="1"/>
</dbReference>
<keyword evidence="7" id="KW-1185">Reference proteome</keyword>
<evidence type="ECO:0000256" key="3">
    <source>
        <dbReference type="ARBA" id="ARBA00023128"/>
    </source>
</evidence>
<dbReference type="PRINTS" id="PR00315">
    <property type="entry name" value="ELONGATNFCT"/>
</dbReference>